<dbReference type="Pfam" id="PF01625">
    <property type="entry name" value="PMSR"/>
    <property type="match status" value="1"/>
</dbReference>
<comment type="caution">
    <text evidence="10">The sequence shown here is derived from an EMBL/GenBank/DDBJ whole genome shotgun (WGS) entry which is preliminary data.</text>
</comment>
<dbReference type="InterPro" id="IPR011057">
    <property type="entry name" value="Mss4-like_sf"/>
</dbReference>
<evidence type="ECO:0000256" key="8">
    <source>
        <dbReference type="HAMAP-Rule" id="MF_01401"/>
    </source>
</evidence>
<proteinExistence type="inferred from homology"/>
<dbReference type="PANTHER" id="PTHR43774:SF1">
    <property type="entry name" value="PEPTIDE METHIONINE SULFOXIDE REDUCTASE MSRA 2"/>
    <property type="match status" value="1"/>
</dbReference>
<evidence type="ECO:0000256" key="4">
    <source>
        <dbReference type="ARBA" id="ARBA00047806"/>
    </source>
</evidence>
<comment type="function">
    <text evidence="8">Has an important function as a repair enzyme for proteins that have been inactivated by oxidation. Catalyzes the reversible oxidation-reduction of methionine sulfoxide in proteins to methionine.</text>
</comment>
<dbReference type="HAMAP" id="MF_01401">
    <property type="entry name" value="MsrA"/>
    <property type="match status" value="1"/>
</dbReference>
<evidence type="ECO:0000256" key="7">
    <source>
        <dbReference type="HAMAP-Rule" id="MF_01400"/>
    </source>
</evidence>
<evidence type="ECO:0000256" key="6">
    <source>
        <dbReference type="ARBA" id="ARBA00048782"/>
    </source>
</evidence>
<keyword evidence="11" id="KW-1185">Reference proteome</keyword>
<dbReference type="SUPFAM" id="SSF55068">
    <property type="entry name" value="Peptide methionine sulfoxide reductase"/>
    <property type="match status" value="1"/>
</dbReference>
<dbReference type="SUPFAM" id="SSF51316">
    <property type="entry name" value="Mss4-like"/>
    <property type="match status" value="1"/>
</dbReference>
<dbReference type="GO" id="GO:0008113">
    <property type="term" value="F:peptide-methionine (S)-S-oxide reductase activity"/>
    <property type="evidence" value="ECO:0007669"/>
    <property type="project" value="UniProtKB-EC"/>
</dbReference>
<feature type="active site" evidence="8">
    <location>
        <position position="13"/>
    </location>
</feature>
<dbReference type="InterPro" id="IPR002569">
    <property type="entry name" value="Met_Sox_Rdtase_MsrA_dom"/>
</dbReference>
<feature type="domain" description="MsrB" evidence="9">
    <location>
        <begin position="178"/>
        <end position="299"/>
    </location>
</feature>
<evidence type="ECO:0000313" key="10">
    <source>
        <dbReference type="EMBL" id="MFD2640403.1"/>
    </source>
</evidence>
<sequence length="318" mass="36906">MSQLEKATFAGGCFWCMVEPFDRRPGIEEVISGYTGGHTENPTYEEVCSETTGHVEAVQIIFNPEIYPYQQLLEVYWQQIDPTDNQGQFNDRGESYKPVIFYHNDHQKQLAEESKKKIEESGKFNKPIVVEIRPSETFYPAEEYHQDYYKKNAFHYKMYKKGSGRKGFIEENWSKKDQDTLKEQLSDIQYKVTQEDATEIPYQNEYWDHEEDGIYVDVVSGEPLFSSKDKYDAGCGWPSFTRPIAQLEESLDTSHGMRRIEVRSNYADSHLGHVFDDGPASEGGMRYCINSAALKFIPVDRLEEEGYGKYKVLFVENQ</sequence>
<comment type="catalytic activity">
    <reaction evidence="6 8">
        <text>[thioredoxin]-disulfide + L-methionine + H2O = L-methionine (S)-S-oxide + [thioredoxin]-dithiol</text>
        <dbReference type="Rhea" id="RHEA:19993"/>
        <dbReference type="Rhea" id="RHEA-COMP:10698"/>
        <dbReference type="Rhea" id="RHEA-COMP:10700"/>
        <dbReference type="ChEBI" id="CHEBI:15377"/>
        <dbReference type="ChEBI" id="CHEBI:29950"/>
        <dbReference type="ChEBI" id="CHEBI:50058"/>
        <dbReference type="ChEBI" id="CHEBI:57844"/>
        <dbReference type="ChEBI" id="CHEBI:58772"/>
        <dbReference type="EC" id="1.8.4.11"/>
    </reaction>
</comment>
<dbReference type="NCBIfam" id="TIGR00357">
    <property type="entry name" value="peptide-methionine (R)-S-oxide reductase MsrB"/>
    <property type="match status" value="1"/>
</dbReference>
<dbReference type="EC" id="1.8.4.11" evidence="8"/>
<comment type="catalytic activity">
    <reaction evidence="5 7">
        <text>L-methionyl-[protein] + [thioredoxin]-disulfide + H2O = L-methionyl-(R)-S-oxide-[protein] + [thioredoxin]-dithiol</text>
        <dbReference type="Rhea" id="RHEA:24164"/>
        <dbReference type="Rhea" id="RHEA-COMP:10698"/>
        <dbReference type="Rhea" id="RHEA-COMP:10700"/>
        <dbReference type="Rhea" id="RHEA-COMP:12313"/>
        <dbReference type="Rhea" id="RHEA-COMP:12314"/>
        <dbReference type="ChEBI" id="CHEBI:15377"/>
        <dbReference type="ChEBI" id="CHEBI:16044"/>
        <dbReference type="ChEBI" id="CHEBI:29950"/>
        <dbReference type="ChEBI" id="CHEBI:45764"/>
        <dbReference type="ChEBI" id="CHEBI:50058"/>
        <dbReference type="EC" id="1.8.4.12"/>
    </reaction>
</comment>
<dbReference type="InterPro" id="IPR002579">
    <property type="entry name" value="Met_Sox_Rdtase_MsrB_dom"/>
</dbReference>
<dbReference type="PROSITE" id="PS51790">
    <property type="entry name" value="MSRB"/>
    <property type="match status" value="1"/>
</dbReference>
<dbReference type="HAMAP" id="MF_01400">
    <property type="entry name" value="MsrB"/>
    <property type="match status" value="1"/>
</dbReference>
<name>A0ABW5QED2_9BACI</name>
<comment type="catalytic activity">
    <reaction evidence="4 8">
        <text>L-methionyl-[protein] + [thioredoxin]-disulfide + H2O = L-methionyl-(S)-S-oxide-[protein] + [thioredoxin]-dithiol</text>
        <dbReference type="Rhea" id="RHEA:14217"/>
        <dbReference type="Rhea" id="RHEA-COMP:10698"/>
        <dbReference type="Rhea" id="RHEA-COMP:10700"/>
        <dbReference type="Rhea" id="RHEA-COMP:12313"/>
        <dbReference type="Rhea" id="RHEA-COMP:12315"/>
        <dbReference type="ChEBI" id="CHEBI:15377"/>
        <dbReference type="ChEBI" id="CHEBI:16044"/>
        <dbReference type="ChEBI" id="CHEBI:29950"/>
        <dbReference type="ChEBI" id="CHEBI:44120"/>
        <dbReference type="ChEBI" id="CHEBI:50058"/>
        <dbReference type="EC" id="1.8.4.11"/>
    </reaction>
</comment>
<dbReference type="Proteomes" id="UP001597452">
    <property type="component" value="Unassembled WGS sequence"/>
</dbReference>
<keyword evidence="2 7" id="KW-0560">Oxidoreductase</keyword>
<evidence type="ECO:0000313" key="11">
    <source>
        <dbReference type="Proteomes" id="UP001597452"/>
    </source>
</evidence>
<dbReference type="InterPro" id="IPR036509">
    <property type="entry name" value="Met_Sox_Rdtase_MsrA_sf"/>
</dbReference>
<evidence type="ECO:0000256" key="5">
    <source>
        <dbReference type="ARBA" id="ARBA00048488"/>
    </source>
</evidence>
<reference evidence="11" key="1">
    <citation type="journal article" date="2019" name="Int. J. Syst. Evol. Microbiol.">
        <title>The Global Catalogue of Microorganisms (GCM) 10K type strain sequencing project: providing services to taxonomists for standard genome sequencing and annotation.</title>
        <authorList>
            <consortium name="The Broad Institute Genomics Platform"/>
            <consortium name="The Broad Institute Genome Sequencing Center for Infectious Disease"/>
            <person name="Wu L."/>
            <person name="Ma J."/>
        </authorList>
    </citation>
    <scope>NUCLEOTIDE SEQUENCE [LARGE SCALE GENOMIC DNA]</scope>
    <source>
        <strain evidence="11">TISTR 1571</strain>
    </source>
</reference>
<dbReference type="Pfam" id="PF01641">
    <property type="entry name" value="SelR"/>
    <property type="match status" value="1"/>
</dbReference>
<comment type="similarity">
    <text evidence="1 8">Belongs to the MsrA Met sulfoxide reductase family.</text>
</comment>
<dbReference type="Gene3D" id="2.170.150.20">
    <property type="entry name" value="Peptide methionine sulfoxide reductase"/>
    <property type="match status" value="1"/>
</dbReference>
<evidence type="ECO:0000256" key="3">
    <source>
        <dbReference type="ARBA" id="ARBA00023268"/>
    </source>
</evidence>
<evidence type="ECO:0000256" key="2">
    <source>
        <dbReference type="ARBA" id="ARBA00023002"/>
    </source>
</evidence>
<feature type="active site" description="Nucleophile" evidence="7">
    <location>
        <position position="288"/>
    </location>
</feature>
<evidence type="ECO:0000259" key="9">
    <source>
        <dbReference type="PROSITE" id="PS51790"/>
    </source>
</evidence>
<gene>
    <name evidence="8 10" type="primary">msrA</name>
    <name evidence="7" type="synonym">msrB</name>
    <name evidence="10" type="ORF">ACFSW4_16155</name>
</gene>
<dbReference type="NCBIfam" id="TIGR00401">
    <property type="entry name" value="msrA"/>
    <property type="match status" value="1"/>
</dbReference>
<dbReference type="EC" id="1.8.4.12" evidence="7"/>
<dbReference type="EMBL" id="JBHUMZ010000053">
    <property type="protein sequence ID" value="MFD2640403.1"/>
    <property type="molecule type" value="Genomic_DNA"/>
</dbReference>
<comment type="caution">
    <text evidence="7">Lacks conserved residue(s) required for the propagation of feature annotation.</text>
</comment>
<protein>
    <recommendedName>
        <fullName evidence="7 8">Multifunctional fusion protein</fullName>
    </recommendedName>
    <domain>
        <recommendedName>
            <fullName evidence="8">Peptide methionine sulfoxide reductase MsrA</fullName>
            <shortName evidence="8">Protein-methionine-S-oxide reductase</shortName>
            <ecNumber evidence="8">1.8.4.11</ecNumber>
        </recommendedName>
        <alternativeName>
            <fullName evidence="8">Peptide-methionine (S)-S-oxide reductase</fullName>
            <shortName evidence="8">Peptide Met(O) reductase</shortName>
        </alternativeName>
    </domain>
    <domain>
        <recommendedName>
            <fullName evidence="7">Peptide methionine sulfoxide reductase MsrB</fullName>
            <ecNumber evidence="7">1.8.4.12</ecNumber>
        </recommendedName>
        <alternativeName>
            <fullName evidence="7">Peptide-methionine (R)-S-oxide reductase</fullName>
        </alternativeName>
    </domain>
</protein>
<keyword evidence="3" id="KW-0511">Multifunctional enzyme</keyword>
<organism evidence="10 11">
    <name type="scientific">Piscibacillus salipiscarius</name>
    <dbReference type="NCBI Taxonomy" id="299480"/>
    <lineage>
        <taxon>Bacteria</taxon>
        <taxon>Bacillati</taxon>
        <taxon>Bacillota</taxon>
        <taxon>Bacilli</taxon>
        <taxon>Bacillales</taxon>
        <taxon>Bacillaceae</taxon>
        <taxon>Piscibacillus</taxon>
    </lineage>
</organism>
<dbReference type="RefSeq" id="WP_377330540.1">
    <property type="nucleotide sequence ID" value="NZ_JBHUMZ010000053.1"/>
</dbReference>
<accession>A0ABW5QED2</accession>
<dbReference type="Gene3D" id="3.30.1060.10">
    <property type="entry name" value="Peptide methionine sulphoxide reductase MsrA"/>
    <property type="match status" value="1"/>
</dbReference>
<evidence type="ECO:0000256" key="1">
    <source>
        <dbReference type="ARBA" id="ARBA00005591"/>
    </source>
</evidence>
<dbReference type="PANTHER" id="PTHR43774">
    <property type="entry name" value="PEPTIDE METHIONINE SULFOXIDE REDUCTASE"/>
    <property type="match status" value="1"/>
</dbReference>
<comment type="similarity">
    <text evidence="7">Belongs to the MsrB Met sulfoxide reductase family.</text>
</comment>